<dbReference type="GO" id="GO:0006281">
    <property type="term" value="P:DNA repair"/>
    <property type="evidence" value="ECO:0007669"/>
    <property type="project" value="TreeGrafter"/>
</dbReference>
<name>A0A0F7SVT3_PHARH</name>
<feature type="region of interest" description="Disordered" evidence="1">
    <location>
        <begin position="529"/>
        <end position="552"/>
    </location>
</feature>
<reference evidence="2" key="1">
    <citation type="submission" date="2014-08" db="EMBL/GenBank/DDBJ databases">
        <authorList>
            <person name="Sharma Rahul"/>
            <person name="Thines Marco"/>
        </authorList>
    </citation>
    <scope>NUCLEOTIDE SEQUENCE</scope>
</reference>
<feature type="region of interest" description="Disordered" evidence="1">
    <location>
        <begin position="314"/>
        <end position="387"/>
    </location>
</feature>
<dbReference type="EMBL" id="LN483166">
    <property type="protein sequence ID" value="CED84690.1"/>
    <property type="molecule type" value="Genomic_DNA"/>
</dbReference>
<feature type="compositionally biased region" description="Polar residues" evidence="1">
    <location>
        <begin position="464"/>
        <end position="476"/>
    </location>
</feature>
<sequence>MQATLSAFSLKHLYKALTCLTKFGEDVHLQALDTELILSSLNSSKTAHAKFRFSHAFFSDYSVISSSKRGLTCHLNAKALLGIIRSRGVDRTVEKCQLELIDPDQTDPIQDEDETRKKRQKTGGDSSDEENTHKRQRREQARFVVKLFIQHGFIKTYNLHISTIQSIPNPVPPRLDPSKTSKFSITGKCITEWMEPFPTWIGTVSAPGSKEGFLAWAFSDEGVRISSWEGNIKADHLATEFFVDAEDFLEYYTPGETVTIGFPMREFKAITLTALSLSTPIFATFTAPFAPLAITLADSENVFEAEFMIMTQEVPGFGSRPSNRAKDDKRDKKRRSISIGARSETSTDSGLPLDGPVGDSQGKKPKLRLRSVAEGSEEGEAPSRSLRGSLAIRNLDSIESSIKDHRSQSIQNGGGDMAEEGHRDVDNEVFELLEAGIVDNGAVTSTTRFPFSSSSIPRRMHPSQYATSTPNLHAPTSNLPQEPLFYPGSQEISMPSTIPPPALSQLTQAQLEALGLGDLDDMDLDLDIETNEDGNGQLASEKKQGVSLSDEEKMDLESVEIPMGTAKGIMIPPTQRQALNPEKALRSFEDSDADDEDDKPIGASYQASQEV</sequence>
<dbReference type="Gene3D" id="3.70.10.10">
    <property type="match status" value="1"/>
</dbReference>
<dbReference type="GO" id="GO:0071479">
    <property type="term" value="P:cellular response to ionizing radiation"/>
    <property type="evidence" value="ECO:0007669"/>
    <property type="project" value="TreeGrafter"/>
</dbReference>
<feature type="compositionally biased region" description="Acidic residues" evidence="1">
    <location>
        <begin position="104"/>
        <end position="113"/>
    </location>
</feature>
<dbReference type="InterPro" id="IPR046938">
    <property type="entry name" value="DNA_clamp_sf"/>
</dbReference>
<dbReference type="PANTHER" id="PTHR15237">
    <property type="entry name" value="DNA REPAIR PROTEIN RAD9"/>
    <property type="match status" value="1"/>
</dbReference>
<protein>
    <submittedName>
        <fullName evidence="2">Checkpoint 9-1-1 complex, RAD9 component</fullName>
    </submittedName>
</protein>
<dbReference type="GO" id="GO:0030896">
    <property type="term" value="C:checkpoint clamp complex"/>
    <property type="evidence" value="ECO:0007669"/>
    <property type="project" value="InterPro"/>
</dbReference>
<dbReference type="AlphaFoldDB" id="A0A0F7SVT3"/>
<dbReference type="GO" id="GO:0031573">
    <property type="term" value="P:mitotic intra-S DNA damage checkpoint signaling"/>
    <property type="evidence" value="ECO:0007669"/>
    <property type="project" value="TreeGrafter"/>
</dbReference>
<dbReference type="InterPro" id="IPR007268">
    <property type="entry name" value="Rad9/Ddc1"/>
</dbReference>
<evidence type="ECO:0000256" key="1">
    <source>
        <dbReference type="SAM" id="MobiDB-lite"/>
    </source>
</evidence>
<dbReference type="PANTHER" id="PTHR15237:SF0">
    <property type="entry name" value="CELL CYCLE CHECKPOINT CONTROL PROTEIN"/>
    <property type="match status" value="1"/>
</dbReference>
<dbReference type="SUPFAM" id="SSF55979">
    <property type="entry name" value="DNA clamp"/>
    <property type="match status" value="1"/>
</dbReference>
<evidence type="ECO:0000313" key="2">
    <source>
        <dbReference type="EMBL" id="CED84690.1"/>
    </source>
</evidence>
<accession>A0A0F7SVT3</accession>
<feature type="region of interest" description="Disordered" evidence="1">
    <location>
        <begin position="451"/>
        <end position="476"/>
    </location>
</feature>
<dbReference type="GO" id="GO:0000076">
    <property type="term" value="P:DNA replication checkpoint signaling"/>
    <property type="evidence" value="ECO:0007669"/>
    <property type="project" value="TreeGrafter"/>
</dbReference>
<proteinExistence type="predicted"/>
<dbReference type="Pfam" id="PF04139">
    <property type="entry name" value="Rad9"/>
    <property type="match status" value="1"/>
</dbReference>
<feature type="region of interest" description="Disordered" evidence="1">
    <location>
        <begin position="564"/>
        <end position="611"/>
    </location>
</feature>
<feature type="region of interest" description="Disordered" evidence="1">
    <location>
        <begin position="104"/>
        <end position="137"/>
    </location>
</feature>
<organism evidence="2">
    <name type="scientific">Phaffia rhodozyma</name>
    <name type="common">Yeast</name>
    <name type="synonym">Xanthophyllomyces dendrorhous</name>
    <dbReference type="NCBI Taxonomy" id="264483"/>
    <lineage>
        <taxon>Eukaryota</taxon>
        <taxon>Fungi</taxon>
        <taxon>Dikarya</taxon>
        <taxon>Basidiomycota</taxon>
        <taxon>Agaricomycotina</taxon>
        <taxon>Tremellomycetes</taxon>
        <taxon>Cystofilobasidiales</taxon>
        <taxon>Mrakiaceae</taxon>
        <taxon>Phaffia</taxon>
    </lineage>
</organism>